<dbReference type="OrthoDB" id="5349301at2"/>
<keyword evidence="7 14" id="KW-0812">Transmembrane</keyword>
<evidence type="ECO:0000256" key="11">
    <source>
        <dbReference type="ARBA" id="ARBA00022989"/>
    </source>
</evidence>
<evidence type="ECO:0000256" key="8">
    <source>
        <dbReference type="ARBA" id="ARBA00022741"/>
    </source>
</evidence>
<comment type="catalytic activity">
    <reaction evidence="1">
        <text>ATP + protein L-histidine = ADP + protein N-phospho-L-histidine.</text>
        <dbReference type="EC" id="2.7.13.3"/>
    </reaction>
</comment>
<dbReference type="SUPFAM" id="SSF55874">
    <property type="entry name" value="ATPase domain of HSP90 chaperone/DNA topoisomerase II/histidine kinase"/>
    <property type="match status" value="1"/>
</dbReference>
<evidence type="ECO:0000256" key="7">
    <source>
        <dbReference type="ARBA" id="ARBA00022692"/>
    </source>
</evidence>
<keyword evidence="9" id="KW-0418">Kinase</keyword>
<dbReference type="PROSITE" id="PS50109">
    <property type="entry name" value="HIS_KIN"/>
    <property type="match status" value="1"/>
</dbReference>
<dbReference type="EC" id="2.7.13.3" evidence="3"/>
<evidence type="ECO:0000256" key="2">
    <source>
        <dbReference type="ARBA" id="ARBA00004651"/>
    </source>
</evidence>
<dbReference type="SUPFAM" id="SSF103190">
    <property type="entry name" value="Sensory domain-like"/>
    <property type="match status" value="1"/>
</dbReference>
<dbReference type="Pfam" id="PF02518">
    <property type="entry name" value="HATPase_c"/>
    <property type="match status" value="1"/>
</dbReference>
<dbReference type="InterPro" id="IPR029150">
    <property type="entry name" value="dCache_3"/>
</dbReference>
<evidence type="ECO:0000256" key="9">
    <source>
        <dbReference type="ARBA" id="ARBA00022777"/>
    </source>
</evidence>
<organism evidence="16 17">
    <name type="scientific">Candidatus Marinarcus aquaticus</name>
    <dbReference type="NCBI Taxonomy" id="2044504"/>
    <lineage>
        <taxon>Bacteria</taxon>
        <taxon>Pseudomonadati</taxon>
        <taxon>Campylobacterota</taxon>
        <taxon>Epsilonproteobacteria</taxon>
        <taxon>Campylobacterales</taxon>
        <taxon>Arcobacteraceae</taxon>
        <taxon>Candidatus Marinarcus</taxon>
    </lineage>
</organism>
<dbReference type="PRINTS" id="PR00344">
    <property type="entry name" value="BCTRLSENSOR"/>
</dbReference>
<dbReference type="Gene3D" id="1.10.287.130">
    <property type="match status" value="1"/>
</dbReference>
<evidence type="ECO:0000313" key="17">
    <source>
        <dbReference type="Proteomes" id="UP000290657"/>
    </source>
</evidence>
<evidence type="ECO:0000256" key="6">
    <source>
        <dbReference type="ARBA" id="ARBA00022679"/>
    </source>
</evidence>
<dbReference type="GO" id="GO:0000155">
    <property type="term" value="F:phosphorelay sensor kinase activity"/>
    <property type="evidence" value="ECO:0007669"/>
    <property type="project" value="InterPro"/>
</dbReference>
<protein>
    <recommendedName>
        <fullName evidence="3">histidine kinase</fullName>
        <ecNumber evidence="3">2.7.13.3</ecNumber>
    </recommendedName>
</protein>
<name>A0A4Q0XPD2_9BACT</name>
<evidence type="ECO:0000259" key="15">
    <source>
        <dbReference type="PROSITE" id="PS50109"/>
    </source>
</evidence>
<keyword evidence="12" id="KW-0902">Two-component regulatory system</keyword>
<dbReference type="InterPro" id="IPR036097">
    <property type="entry name" value="HisK_dim/P_sf"/>
</dbReference>
<reference evidence="16 17" key="1">
    <citation type="submission" date="2017-10" db="EMBL/GenBank/DDBJ databases">
        <title>Genomics of the genus Arcobacter.</title>
        <authorList>
            <person name="Perez-Cataluna A."/>
            <person name="Figueras M.J."/>
        </authorList>
    </citation>
    <scope>NUCLEOTIDE SEQUENCE [LARGE SCALE GENOMIC DNA]</scope>
    <source>
        <strain evidence="16 17">CECT 8987</strain>
    </source>
</reference>
<dbReference type="SMART" id="SM00387">
    <property type="entry name" value="HATPase_c"/>
    <property type="match status" value="1"/>
</dbReference>
<dbReference type="EMBL" id="PDKN01000005">
    <property type="protein sequence ID" value="RXJ56480.1"/>
    <property type="molecule type" value="Genomic_DNA"/>
</dbReference>
<dbReference type="GO" id="GO:0005524">
    <property type="term" value="F:ATP binding"/>
    <property type="evidence" value="ECO:0007669"/>
    <property type="project" value="UniProtKB-KW"/>
</dbReference>
<dbReference type="InterPro" id="IPR036890">
    <property type="entry name" value="HATPase_C_sf"/>
</dbReference>
<evidence type="ECO:0000256" key="1">
    <source>
        <dbReference type="ARBA" id="ARBA00000085"/>
    </source>
</evidence>
<dbReference type="AlphaFoldDB" id="A0A4Q0XPD2"/>
<dbReference type="Pfam" id="PF14827">
    <property type="entry name" value="dCache_3"/>
    <property type="match status" value="1"/>
</dbReference>
<dbReference type="SUPFAM" id="SSF47384">
    <property type="entry name" value="Homodimeric domain of signal transducing histidine kinase"/>
    <property type="match status" value="1"/>
</dbReference>
<dbReference type="Pfam" id="PF00512">
    <property type="entry name" value="HisKA"/>
    <property type="match status" value="1"/>
</dbReference>
<keyword evidence="6" id="KW-0808">Transferase</keyword>
<dbReference type="Gene3D" id="3.30.565.10">
    <property type="entry name" value="Histidine kinase-like ATPase, C-terminal domain"/>
    <property type="match status" value="1"/>
</dbReference>
<keyword evidence="5" id="KW-0597">Phosphoprotein</keyword>
<evidence type="ECO:0000256" key="14">
    <source>
        <dbReference type="SAM" id="Phobius"/>
    </source>
</evidence>
<dbReference type="InterPro" id="IPR003661">
    <property type="entry name" value="HisK_dim/P_dom"/>
</dbReference>
<dbReference type="Proteomes" id="UP000290657">
    <property type="component" value="Unassembled WGS sequence"/>
</dbReference>
<keyword evidence="13" id="KW-0175">Coiled coil</keyword>
<keyword evidence="17" id="KW-1185">Reference proteome</keyword>
<keyword evidence="11 14" id="KW-1133">Transmembrane helix</keyword>
<evidence type="ECO:0000256" key="4">
    <source>
        <dbReference type="ARBA" id="ARBA00022475"/>
    </source>
</evidence>
<keyword evidence="8" id="KW-0547">Nucleotide-binding</keyword>
<dbReference type="InterPro" id="IPR004358">
    <property type="entry name" value="Sig_transdc_His_kin-like_C"/>
</dbReference>
<dbReference type="InterPro" id="IPR029151">
    <property type="entry name" value="Sensor-like_sf"/>
</dbReference>
<evidence type="ECO:0000256" key="5">
    <source>
        <dbReference type="ARBA" id="ARBA00022553"/>
    </source>
</evidence>
<evidence type="ECO:0000256" key="3">
    <source>
        <dbReference type="ARBA" id="ARBA00012438"/>
    </source>
</evidence>
<feature type="domain" description="Histidine kinase" evidence="15">
    <location>
        <begin position="400"/>
        <end position="616"/>
    </location>
</feature>
<accession>A0A4Q0XPD2</accession>
<proteinExistence type="predicted"/>
<feature type="transmembrane region" description="Helical" evidence="14">
    <location>
        <begin position="9"/>
        <end position="29"/>
    </location>
</feature>
<keyword evidence="14" id="KW-0472">Membrane</keyword>
<evidence type="ECO:0000256" key="12">
    <source>
        <dbReference type="ARBA" id="ARBA00023012"/>
    </source>
</evidence>
<dbReference type="InterPro" id="IPR003594">
    <property type="entry name" value="HATPase_dom"/>
</dbReference>
<dbReference type="GO" id="GO:0005886">
    <property type="term" value="C:plasma membrane"/>
    <property type="evidence" value="ECO:0007669"/>
    <property type="project" value="UniProtKB-SubCell"/>
</dbReference>
<dbReference type="RefSeq" id="WP_128996456.1">
    <property type="nucleotide sequence ID" value="NZ_PDKN01000005.1"/>
</dbReference>
<dbReference type="PANTHER" id="PTHR43065:SF10">
    <property type="entry name" value="PEROXIDE STRESS-ACTIVATED HISTIDINE KINASE MAK3"/>
    <property type="match status" value="1"/>
</dbReference>
<evidence type="ECO:0000256" key="10">
    <source>
        <dbReference type="ARBA" id="ARBA00022840"/>
    </source>
</evidence>
<gene>
    <name evidence="16" type="ORF">CRV04_08695</name>
</gene>
<evidence type="ECO:0000313" key="16">
    <source>
        <dbReference type="EMBL" id="RXJ56480.1"/>
    </source>
</evidence>
<dbReference type="SMART" id="SM00388">
    <property type="entry name" value="HisKA"/>
    <property type="match status" value="1"/>
</dbReference>
<dbReference type="InterPro" id="IPR005467">
    <property type="entry name" value="His_kinase_dom"/>
</dbReference>
<feature type="coiled-coil region" evidence="13">
    <location>
        <begin position="339"/>
        <end position="377"/>
    </location>
</feature>
<evidence type="ECO:0000256" key="13">
    <source>
        <dbReference type="SAM" id="Coils"/>
    </source>
</evidence>
<comment type="caution">
    <text evidence="16">The sequence shown here is derived from an EMBL/GenBank/DDBJ whole genome shotgun (WGS) entry which is preliminary data.</text>
</comment>
<comment type="subcellular location">
    <subcellularLocation>
        <location evidence="2">Cell membrane</location>
        <topology evidence="2">Multi-pass membrane protein</topology>
    </subcellularLocation>
</comment>
<keyword evidence="10" id="KW-0067">ATP-binding</keyword>
<keyword evidence="4" id="KW-1003">Cell membrane</keyword>
<sequence>MTKKNRKNLYIIGAFLLCEMVIVFVINQISDSKKITLLNAANKVVTTQFNTVYNSFETLANTVFKGYINKPEIINAFAHKERERLYNLLKEDYIYLSSINFKQIHFHLPNNDSFLRMHKPERFGDDLTNIRYSVESVNKYHKPIMGLEMGRVVPGFRYVYPLFNTKKEYLGSVETSFSVKAFAHKVEEVFDVHTHFLINKEVYDRKIFEEYKDYYSKSIESEAYILLVREAIRKIKQEEQQIYKVFQNDLKQTINEKMRMNKEFSLEIELGKTSEGHKHKIATFLPLFNIQNQKMAYFVVYQDSDELAHLQEESYYSYGLFTLINILIFILIYKEVNFRENLLIRIKESTQKLRQKRAELEELNNSLEVRIKKEVQKSREHELQLFEVEKMAQMGEMIGNIAHQWRQPLSAIASSSSAIKLHYELEVLNKEGLYNYLDGITRSTQYLSETIDTFRNFVKDDRSIQEASVQEVLEQGLSIVNDSLKSNNIKLHKNYTVEPIRIKTIPKELIQVFINVINNARDIILERKIKNPQIVLNVENIHETVVISIEDNAGGIPQEILPKVFDLYFTTKHQSRGTGIGLHMSRKIVHDHLKGKMYVHNSSLGARFVMELPLEI</sequence>
<dbReference type="PANTHER" id="PTHR43065">
    <property type="entry name" value="SENSOR HISTIDINE KINASE"/>
    <property type="match status" value="1"/>
</dbReference>